<evidence type="ECO:0000313" key="12">
    <source>
        <dbReference type="RefSeq" id="XP_036366605.1"/>
    </source>
</evidence>
<feature type="active site" evidence="8">
    <location>
        <position position="223"/>
    </location>
</feature>
<dbReference type="GO" id="GO:0008270">
    <property type="term" value="F:zinc ion binding"/>
    <property type="evidence" value="ECO:0007669"/>
    <property type="project" value="InterPro"/>
</dbReference>
<organism evidence="11 12">
    <name type="scientific">Octopus sinensis</name>
    <name type="common">East Asian common octopus</name>
    <dbReference type="NCBI Taxonomy" id="2607531"/>
    <lineage>
        <taxon>Eukaryota</taxon>
        <taxon>Metazoa</taxon>
        <taxon>Spiralia</taxon>
        <taxon>Lophotrochozoa</taxon>
        <taxon>Mollusca</taxon>
        <taxon>Cephalopoda</taxon>
        <taxon>Coleoidea</taxon>
        <taxon>Octopodiformes</taxon>
        <taxon>Octopoda</taxon>
        <taxon>Incirrata</taxon>
        <taxon>Octopodidae</taxon>
        <taxon>Octopus</taxon>
    </lineage>
</organism>
<keyword evidence="11" id="KW-1185">Reference proteome</keyword>
<name>A0A7E6FGW8_9MOLL</name>
<evidence type="ECO:0000256" key="2">
    <source>
        <dbReference type="ARBA" id="ARBA00022670"/>
    </source>
</evidence>
<gene>
    <name evidence="12" type="primary">LOC115221368</name>
</gene>
<feature type="binding site" evidence="9">
    <location>
        <position position="172"/>
    </location>
    <ligand>
        <name>Zn(2+)</name>
        <dbReference type="ChEBI" id="CHEBI:29105"/>
        <label>1</label>
    </ligand>
</feature>
<dbReference type="RefSeq" id="XP_036366605.1">
    <property type="nucleotide sequence ID" value="XM_036510712.1"/>
</dbReference>
<evidence type="ECO:0000256" key="5">
    <source>
        <dbReference type="ARBA" id="ARBA00022801"/>
    </source>
</evidence>
<evidence type="ECO:0000256" key="10">
    <source>
        <dbReference type="PIRSR" id="PIRSR621190-5"/>
    </source>
</evidence>
<dbReference type="SUPFAM" id="SSF47090">
    <property type="entry name" value="PGBD-like"/>
    <property type="match status" value="1"/>
</dbReference>
<dbReference type="InterPro" id="IPR006026">
    <property type="entry name" value="Peptidase_Metallo"/>
</dbReference>
<keyword evidence="2" id="KW-0645">Protease</keyword>
<dbReference type="InterPro" id="IPR033739">
    <property type="entry name" value="M10A_MMP"/>
</dbReference>
<evidence type="ECO:0000256" key="7">
    <source>
        <dbReference type="ARBA" id="ARBA00023049"/>
    </source>
</evidence>
<keyword evidence="7" id="KW-0482">Metalloprotease</keyword>
<dbReference type="InterPro" id="IPR002477">
    <property type="entry name" value="Peptidoglycan-bd-like"/>
</dbReference>
<dbReference type="Pfam" id="PF01471">
    <property type="entry name" value="PG_binding_1"/>
    <property type="match status" value="1"/>
</dbReference>
<evidence type="ECO:0000256" key="4">
    <source>
        <dbReference type="ARBA" id="ARBA00022729"/>
    </source>
</evidence>
<dbReference type="PRINTS" id="PR00138">
    <property type="entry name" value="MATRIXIN"/>
</dbReference>
<feature type="binding site" evidence="9">
    <location>
        <position position="222"/>
    </location>
    <ligand>
        <name>Zn(2+)</name>
        <dbReference type="ChEBI" id="CHEBI:29105"/>
        <label>2</label>
        <note>catalytic</note>
    </ligand>
</feature>
<feature type="binding site" evidence="9">
    <location>
        <position position="204"/>
    </location>
    <ligand>
        <name>Ca(2+)</name>
        <dbReference type="ChEBI" id="CHEBI:29108"/>
        <label>1</label>
    </ligand>
</feature>
<keyword evidence="3 9" id="KW-0479">Metal-binding</keyword>
<feature type="binding site" evidence="9">
    <location>
        <position position="202"/>
    </location>
    <ligand>
        <name>Ca(2+)</name>
        <dbReference type="ChEBI" id="CHEBI:29108"/>
        <label>1</label>
    </ligand>
</feature>
<evidence type="ECO:0000256" key="1">
    <source>
        <dbReference type="ARBA" id="ARBA00010370"/>
    </source>
</evidence>
<dbReference type="GO" id="GO:0030198">
    <property type="term" value="P:extracellular matrix organization"/>
    <property type="evidence" value="ECO:0007669"/>
    <property type="project" value="TreeGrafter"/>
</dbReference>
<dbReference type="InterPro" id="IPR024079">
    <property type="entry name" value="MetalloPept_cat_dom_sf"/>
</dbReference>
<feature type="binding site" evidence="9">
    <location>
        <position position="226"/>
    </location>
    <ligand>
        <name>Zn(2+)</name>
        <dbReference type="ChEBI" id="CHEBI:29105"/>
        <label>2</label>
        <note>catalytic</note>
    </ligand>
</feature>
<dbReference type="Gene3D" id="3.40.390.10">
    <property type="entry name" value="Collagenase (Catalytic Domain)"/>
    <property type="match status" value="1"/>
</dbReference>
<dbReference type="PANTHER" id="PTHR10201:SF291">
    <property type="entry name" value="MATRIX METALLOPROTEINASE 1, ISOFORM C-RELATED"/>
    <property type="match status" value="1"/>
</dbReference>
<comment type="cofactor">
    <cofactor evidence="9">
        <name>Zn(2+)</name>
        <dbReference type="ChEBI" id="CHEBI:29105"/>
    </cofactor>
    <text evidence="9">Binds 2 Zn(2+) ions per subunit.</text>
</comment>
<feature type="short sequence motif" description="Cysteine switch" evidence="10">
    <location>
        <begin position="94"/>
        <end position="101"/>
    </location>
</feature>
<evidence type="ECO:0000256" key="9">
    <source>
        <dbReference type="PIRSR" id="PIRSR621190-2"/>
    </source>
</evidence>
<protein>
    <submittedName>
        <fullName evidence="12">Hatching enzyme-like isoform X1</fullName>
    </submittedName>
</protein>
<sequence>MNAYRTVLYLCTLAILNLDVCLATETLQYGGSGKPSNKTDVEGYLKRYGYLTERPYGSASLGEMTDALKKFQGFLQLNITGQADQATLKVMSMPRCGVSDVMDPENTKVAKWNITRLTYKFIKFSQKLSESDVRTAVSNAFKLWAESSKLNFVEDKTSGTIEIQFRKGAHGDGYHFDGKYGVLAHAFFPIPRPIGGDTHFDDDEAWRIDGGKGADLYYIATHEFGHALGLPHSGNKDSVMKPYYAGFVPNLKLHSEDVTEIQKRYGTPKK</sequence>
<dbReference type="InterPro" id="IPR001818">
    <property type="entry name" value="Pept_M10_metallopeptidase"/>
</dbReference>
<keyword evidence="6 9" id="KW-0862">Zinc</keyword>
<dbReference type="GO" id="GO:0030574">
    <property type="term" value="P:collagen catabolic process"/>
    <property type="evidence" value="ECO:0007669"/>
    <property type="project" value="TreeGrafter"/>
</dbReference>
<evidence type="ECO:0000256" key="8">
    <source>
        <dbReference type="PIRSR" id="PIRSR621190-1"/>
    </source>
</evidence>
<feature type="binding site" evidence="9">
    <location>
        <position position="195"/>
    </location>
    <ligand>
        <name>Ca(2+)</name>
        <dbReference type="ChEBI" id="CHEBI:29108"/>
        <label>2</label>
    </ligand>
</feature>
<dbReference type="GO" id="GO:0006508">
    <property type="term" value="P:proteolysis"/>
    <property type="evidence" value="ECO:0007669"/>
    <property type="project" value="UniProtKB-KW"/>
</dbReference>
<dbReference type="Proteomes" id="UP000515154">
    <property type="component" value="Linkage group LG18"/>
</dbReference>
<feature type="binding site" evidence="9">
    <location>
        <position position="204"/>
    </location>
    <ligand>
        <name>Ca(2+)</name>
        <dbReference type="ChEBI" id="CHEBI:29108"/>
        <label>3</label>
    </ligand>
</feature>
<proteinExistence type="inferred from homology"/>
<dbReference type="PANTHER" id="PTHR10201">
    <property type="entry name" value="MATRIX METALLOPROTEINASE"/>
    <property type="match status" value="1"/>
</dbReference>
<feature type="binding site" evidence="9">
    <location>
        <position position="199"/>
    </location>
    <ligand>
        <name>Zn(2+)</name>
        <dbReference type="ChEBI" id="CHEBI:29105"/>
        <label>1</label>
    </ligand>
</feature>
<reference evidence="12" key="1">
    <citation type="submission" date="2025-08" db="UniProtKB">
        <authorList>
            <consortium name="RefSeq"/>
        </authorList>
    </citation>
    <scope>IDENTIFICATION</scope>
</reference>
<feature type="binding site" evidence="9">
    <location>
        <position position="201"/>
    </location>
    <ligand>
        <name>Ca(2+)</name>
        <dbReference type="ChEBI" id="CHEBI:29108"/>
        <label>3</label>
    </ligand>
</feature>
<feature type="binding site" evidence="9">
    <location>
        <position position="178"/>
    </location>
    <ligand>
        <name>Ca(2+)</name>
        <dbReference type="ChEBI" id="CHEBI:29108"/>
        <label>3</label>
    </ligand>
</feature>
<dbReference type="InterPro" id="IPR021190">
    <property type="entry name" value="Pept_M10A"/>
</dbReference>
<feature type="binding site" evidence="9">
    <location>
        <position position="232"/>
    </location>
    <ligand>
        <name>Zn(2+)</name>
        <dbReference type="ChEBI" id="CHEBI:29105"/>
        <label>2</label>
        <note>catalytic</note>
    </ligand>
</feature>
<keyword evidence="5" id="KW-0378">Hydrolase</keyword>
<keyword evidence="4" id="KW-0732">Signal</keyword>
<dbReference type="Pfam" id="PF00413">
    <property type="entry name" value="Peptidase_M10"/>
    <property type="match status" value="1"/>
</dbReference>
<feature type="binding site" evidence="9">
    <location>
        <position position="197"/>
    </location>
    <ligand>
        <name>Ca(2+)</name>
        <dbReference type="ChEBI" id="CHEBI:29108"/>
        <label>2</label>
    </ligand>
</feature>
<evidence type="ECO:0000313" key="11">
    <source>
        <dbReference type="Proteomes" id="UP000515154"/>
    </source>
</evidence>
<dbReference type="CDD" id="cd04278">
    <property type="entry name" value="ZnMc_MMP"/>
    <property type="match status" value="1"/>
</dbReference>
<dbReference type="GO" id="GO:0031012">
    <property type="term" value="C:extracellular matrix"/>
    <property type="evidence" value="ECO:0007669"/>
    <property type="project" value="InterPro"/>
</dbReference>
<feature type="binding site" description="in inhibited form" evidence="9">
    <location>
        <position position="96"/>
    </location>
    <ligand>
        <name>Zn(2+)</name>
        <dbReference type="ChEBI" id="CHEBI:29105"/>
        <label>2</label>
        <note>catalytic</note>
    </ligand>
</feature>
<dbReference type="SUPFAM" id="SSF55486">
    <property type="entry name" value="Metalloproteases ('zincins'), catalytic domain"/>
    <property type="match status" value="1"/>
</dbReference>
<evidence type="ECO:0000256" key="6">
    <source>
        <dbReference type="ARBA" id="ARBA00022833"/>
    </source>
</evidence>
<keyword evidence="9" id="KW-0106">Calcium</keyword>
<dbReference type="AlphaFoldDB" id="A0A7E6FGW8"/>
<feature type="binding site" evidence="9">
    <location>
        <position position="170"/>
    </location>
    <ligand>
        <name>Zn(2+)</name>
        <dbReference type="ChEBI" id="CHEBI:29105"/>
        <label>1</label>
    </ligand>
</feature>
<feature type="binding site" evidence="9">
    <location>
        <position position="185"/>
    </location>
    <ligand>
        <name>Zn(2+)</name>
        <dbReference type="ChEBI" id="CHEBI:29105"/>
        <label>1</label>
    </ligand>
</feature>
<dbReference type="InterPro" id="IPR036365">
    <property type="entry name" value="PGBD-like_sf"/>
</dbReference>
<evidence type="ECO:0000256" key="3">
    <source>
        <dbReference type="ARBA" id="ARBA00022723"/>
    </source>
</evidence>
<dbReference type="GO" id="GO:0004222">
    <property type="term" value="F:metalloendopeptidase activity"/>
    <property type="evidence" value="ECO:0007669"/>
    <property type="project" value="InterPro"/>
</dbReference>
<feature type="binding site" evidence="9">
    <location>
        <position position="240"/>
    </location>
    <ligand>
        <name>Zn(2+)</name>
        <dbReference type="ChEBI" id="CHEBI:29105"/>
        <label>2</label>
        <note>catalytic</note>
    </ligand>
</feature>
<dbReference type="GO" id="GO:0005615">
    <property type="term" value="C:extracellular space"/>
    <property type="evidence" value="ECO:0007669"/>
    <property type="project" value="TreeGrafter"/>
</dbReference>
<accession>A0A7E6FGW8</accession>
<dbReference type="SMART" id="SM00235">
    <property type="entry name" value="ZnMc"/>
    <property type="match status" value="1"/>
</dbReference>
<comment type="cofactor">
    <cofactor evidence="9">
        <name>Ca(2+)</name>
        <dbReference type="ChEBI" id="CHEBI:29108"/>
    </cofactor>
    <text evidence="9">Can bind about 5 Ca(2+) ions per subunit.</text>
</comment>
<feature type="binding site" evidence="9">
    <location>
        <position position="177"/>
    </location>
    <ligand>
        <name>Ca(2+)</name>
        <dbReference type="ChEBI" id="CHEBI:29108"/>
        <label>3</label>
    </ligand>
</feature>
<comment type="similarity">
    <text evidence="1">Belongs to the peptidase M10A family.</text>
</comment>